<name>A0A401RSI4_CHIPU</name>
<dbReference type="Pfam" id="PF13765">
    <property type="entry name" value="PRY"/>
    <property type="match status" value="1"/>
</dbReference>
<accession>A0A401RSI4</accession>
<dbReference type="Gene3D" id="2.60.120.920">
    <property type="match status" value="1"/>
</dbReference>
<dbReference type="InterPro" id="IPR043136">
    <property type="entry name" value="B30.2/SPRY_sf"/>
</dbReference>
<dbReference type="InterPro" id="IPR003879">
    <property type="entry name" value="Butyrophylin_SPRY"/>
</dbReference>
<dbReference type="InterPro" id="IPR006574">
    <property type="entry name" value="PRY"/>
</dbReference>
<feature type="compositionally biased region" description="Acidic residues" evidence="1">
    <location>
        <begin position="12"/>
        <end position="26"/>
    </location>
</feature>
<dbReference type="SUPFAM" id="SSF49899">
    <property type="entry name" value="Concanavalin A-like lectins/glucanases"/>
    <property type="match status" value="1"/>
</dbReference>
<feature type="non-terminal residue" evidence="3">
    <location>
        <position position="1"/>
    </location>
</feature>
<dbReference type="PRINTS" id="PR01407">
    <property type="entry name" value="BUTYPHLNCDUF"/>
</dbReference>
<reference evidence="3 4" key="1">
    <citation type="journal article" date="2018" name="Nat. Ecol. Evol.">
        <title>Shark genomes provide insights into elasmobranch evolution and the origin of vertebrates.</title>
        <authorList>
            <person name="Hara Y"/>
            <person name="Yamaguchi K"/>
            <person name="Onimaru K"/>
            <person name="Kadota M"/>
            <person name="Koyanagi M"/>
            <person name="Keeley SD"/>
            <person name="Tatsumi K"/>
            <person name="Tanaka K"/>
            <person name="Motone F"/>
            <person name="Kageyama Y"/>
            <person name="Nozu R"/>
            <person name="Adachi N"/>
            <person name="Nishimura O"/>
            <person name="Nakagawa R"/>
            <person name="Tanegashima C"/>
            <person name="Kiyatake I"/>
            <person name="Matsumoto R"/>
            <person name="Murakumo K"/>
            <person name="Nishida K"/>
            <person name="Terakita A"/>
            <person name="Kuratani S"/>
            <person name="Sato K"/>
            <person name="Hyodo S Kuraku.S."/>
        </authorList>
    </citation>
    <scope>NUCLEOTIDE SEQUENCE [LARGE SCALE GENOMIC DNA]</scope>
</reference>
<evidence type="ECO:0000256" key="1">
    <source>
        <dbReference type="SAM" id="MobiDB-lite"/>
    </source>
</evidence>
<dbReference type="EMBL" id="BEZZ01002057">
    <property type="protein sequence ID" value="GCC21099.1"/>
    <property type="molecule type" value="Genomic_DNA"/>
</dbReference>
<protein>
    <recommendedName>
        <fullName evidence="2">B30.2/SPRY domain-containing protein</fullName>
    </recommendedName>
</protein>
<proteinExistence type="predicted"/>
<dbReference type="PANTHER" id="PTHR24103">
    <property type="entry name" value="E3 UBIQUITIN-PROTEIN LIGASE TRIM"/>
    <property type="match status" value="1"/>
</dbReference>
<dbReference type="SMART" id="SM00589">
    <property type="entry name" value="PRY"/>
    <property type="match status" value="1"/>
</dbReference>
<evidence type="ECO:0000313" key="3">
    <source>
        <dbReference type="EMBL" id="GCC21099.1"/>
    </source>
</evidence>
<gene>
    <name evidence="3" type="ORF">chiPu_0019566</name>
</gene>
<dbReference type="InterPro" id="IPR013320">
    <property type="entry name" value="ConA-like_dom_sf"/>
</dbReference>
<dbReference type="Pfam" id="PF00622">
    <property type="entry name" value="SPRY"/>
    <property type="match status" value="1"/>
</dbReference>
<dbReference type="InterPro" id="IPR050143">
    <property type="entry name" value="TRIM/RBCC"/>
</dbReference>
<organism evidence="3 4">
    <name type="scientific">Chiloscyllium punctatum</name>
    <name type="common">Brownbanded bambooshark</name>
    <name type="synonym">Hemiscyllium punctatum</name>
    <dbReference type="NCBI Taxonomy" id="137246"/>
    <lineage>
        <taxon>Eukaryota</taxon>
        <taxon>Metazoa</taxon>
        <taxon>Chordata</taxon>
        <taxon>Craniata</taxon>
        <taxon>Vertebrata</taxon>
        <taxon>Chondrichthyes</taxon>
        <taxon>Elasmobranchii</taxon>
        <taxon>Galeomorphii</taxon>
        <taxon>Galeoidea</taxon>
        <taxon>Orectolobiformes</taxon>
        <taxon>Hemiscylliidae</taxon>
        <taxon>Chiloscyllium</taxon>
    </lineage>
</organism>
<evidence type="ECO:0000313" key="4">
    <source>
        <dbReference type="Proteomes" id="UP000287033"/>
    </source>
</evidence>
<feature type="domain" description="B30.2/SPRY" evidence="2">
    <location>
        <begin position="45"/>
        <end position="237"/>
    </location>
</feature>
<dbReference type="Proteomes" id="UP000287033">
    <property type="component" value="Unassembled WGS sequence"/>
</dbReference>
<dbReference type="CDD" id="cd13733">
    <property type="entry name" value="SPRY_PRY_C-I_1"/>
    <property type="match status" value="1"/>
</dbReference>
<dbReference type="STRING" id="137246.A0A401RSI4"/>
<keyword evidence="4" id="KW-1185">Reference proteome</keyword>
<evidence type="ECO:0000259" key="2">
    <source>
        <dbReference type="PROSITE" id="PS50188"/>
    </source>
</evidence>
<dbReference type="InterPro" id="IPR003877">
    <property type="entry name" value="SPRY_dom"/>
</dbReference>
<dbReference type="OMA" id="EYRANDC"/>
<dbReference type="AlphaFoldDB" id="A0A401RSI4"/>
<dbReference type="InterPro" id="IPR001870">
    <property type="entry name" value="B30.2/SPRY"/>
</dbReference>
<dbReference type="OrthoDB" id="128536at2759"/>
<feature type="region of interest" description="Disordered" evidence="1">
    <location>
        <begin position="1"/>
        <end position="26"/>
    </location>
</feature>
<dbReference type="FunFam" id="2.60.120.920:FF:000004">
    <property type="entry name" value="Butyrophilin subfamily 1 member A1"/>
    <property type="match status" value="1"/>
</dbReference>
<dbReference type="SMART" id="SM00449">
    <property type="entry name" value="SPRY"/>
    <property type="match status" value="1"/>
</dbReference>
<dbReference type="PROSITE" id="PS50188">
    <property type="entry name" value="B302_SPRY"/>
    <property type="match status" value="1"/>
</dbReference>
<comment type="caution">
    <text evidence="3">The sequence shown here is derived from an EMBL/GenBank/DDBJ whole genome shotgun (WGS) entry which is preliminary data.</text>
</comment>
<sequence>ELKRLRERYLDEGEEGDDEEDDSQCSEDEEILTFPRGKYIEFQGPLLYTVWKEMKQMISPVPASLTLDPNTVHRNLILSKDLTSVRAGNSTFMLPNNPERFGTVPFVMGSQGFTSGKHYWEVEVEDKTEWTLGVAEESSSRKGSFHLGPEYGYWTVWLTGGNEYRANDCPFAQLTPNVNPRMIGVYLDYEGGQVIFYNAEDMSLLYTFTDMFTEKLFPLFYPGTSDNAPLKLRHLEL</sequence>